<sequence length="370" mass="39520">MKTGGFSRFARKPEPKETAGGISGVGGKSDPMTGQPVSTHSDGENVAWGSSDFGSGFGFDSGLDEMSFGGEIQNDAFPVPKPIEKKGNFQNSLFLGAPRALKSPPPAKNDDSSATPTEIAFPQQTAGGTIPSMFSRQDHTDLSIRDNHVDFPSVITPAPSTKRPESVSEPYTLANASNGVAGANEELQISFVGKSDAAHVNPRRVTLGGIETFSNGESPGTMSLTRNIPHSDVIEEGSAKLTALPRKLDSTTTSDLQSNHFSTLNPTGSSKEEPGELLNKTMGDGSTDGVAVEENTSDSAEPSFEELFQSIMSNNLQFEDRWKTFEEKILDLSAELSMKHGNILEIEQSALHLKQEIGLKFQALLSQVTL</sequence>
<evidence type="ECO:0000313" key="2">
    <source>
        <dbReference type="EMBL" id="GAX24368.1"/>
    </source>
</evidence>
<feature type="region of interest" description="Disordered" evidence="1">
    <location>
        <begin position="1"/>
        <end position="51"/>
    </location>
</feature>
<keyword evidence="3" id="KW-1185">Reference proteome</keyword>
<proteinExistence type="predicted"/>
<evidence type="ECO:0000313" key="3">
    <source>
        <dbReference type="Proteomes" id="UP000198406"/>
    </source>
</evidence>
<gene>
    <name evidence="2" type="ORF">FisN_4Lh493</name>
</gene>
<feature type="region of interest" description="Disordered" evidence="1">
    <location>
        <begin position="64"/>
        <end position="83"/>
    </location>
</feature>
<accession>A0A1Z5KEJ7</accession>
<feature type="region of interest" description="Disordered" evidence="1">
    <location>
        <begin position="249"/>
        <end position="301"/>
    </location>
</feature>
<comment type="caution">
    <text evidence="2">The sequence shown here is derived from an EMBL/GenBank/DDBJ whole genome shotgun (WGS) entry which is preliminary data.</text>
</comment>
<feature type="region of interest" description="Disordered" evidence="1">
    <location>
        <begin position="97"/>
        <end position="116"/>
    </location>
</feature>
<reference evidence="2 3" key="1">
    <citation type="journal article" date="2015" name="Plant Cell">
        <title>Oil accumulation by the oleaginous diatom Fistulifera solaris as revealed by the genome and transcriptome.</title>
        <authorList>
            <person name="Tanaka T."/>
            <person name="Maeda Y."/>
            <person name="Veluchamy A."/>
            <person name="Tanaka M."/>
            <person name="Abida H."/>
            <person name="Marechal E."/>
            <person name="Bowler C."/>
            <person name="Muto M."/>
            <person name="Sunaga Y."/>
            <person name="Tanaka M."/>
            <person name="Yoshino T."/>
            <person name="Taniguchi T."/>
            <person name="Fukuda Y."/>
            <person name="Nemoto M."/>
            <person name="Matsumoto M."/>
            <person name="Wong P.S."/>
            <person name="Aburatani S."/>
            <person name="Fujibuchi W."/>
        </authorList>
    </citation>
    <scope>NUCLEOTIDE SEQUENCE [LARGE SCALE GENOMIC DNA]</scope>
    <source>
        <strain evidence="2 3">JPCC DA0580</strain>
    </source>
</reference>
<dbReference type="AlphaFoldDB" id="A0A1Z5KEJ7"/>
<feature type="region of interest" description="Disordered" evidence="1">
    <location>
        <begin position="145"/>
        <end position="167"/>
    </location>
</feature>
<protein>
    <submittedName>
        <fullName evidence="2">Uncharacterized protein</fullName>
    </submittedName>
</protein>
<dbReference type="EMBL" id="BDSP01000207">
    <property type="protein sequence ID" value="GAX24368.1"/>
    <property type="molecule type" value="Genomic_DNA"/>
</dbReference>
<dbReference type="Proteomes" id="UP000198406">
    <property type="component" value="Unassembled WGS sequence"/>
</dbReference>
<name>A0A1Z5KEJ7_FISSO</name>
<evidence type="ECO:0000256" key="1">
    <source>
        <dbReference type="SAM" id="MobiDB-lite"/>
    </source>
</evidence>
<organism evidence="2 3">
    <name type="scientific">Fistulifera solaris</name>
    <name type="common">Oleaginous diatom</name>
    <dbReference type="NCBI Taxonomy" id="1519565"/>
    <lineage>
        <taxon>Eukaryota</taxon>
        <taxon>Sar</taxon>
        <taxon>Stramenopiles</taxon>
        <taxon>Ochrophyta</taxon>
        <taxon>Bacillariophyta</taxon>
        <taxon>Bacillariophyceae</taxon>
        <taxon>Bacillariophycidae</taxon>
        <taxon>Naviculales</taxon>
        <taxon>Naviculaceae</taxon>
        <taxon>Fistulifera</taxon>
    </lineage>
</organism>
<dbReference type="InParanoid" id="A0A1Z5KEJ7"/>
<feature type="compositionally biased region" description="Polar residues" evidence="1">
    <location>
        <begin position="250"/>
        <end position="269"/>
    </location>
</feature>